<organism evidence="2 3">
    <name type="scientific">Ruegeria meonggei</name>
    <dbReference type="NCBI Taxonomy" id="1446476"/>
    <lineage>
        <taxon>Bacteria</taxon>
        <taxon>Pseudomonadati</taxon>
        <taxon>Pseudomonadota</taxon>
        <taxon>Alphaproteobacteria</taxon>
        <taxon>Rhodobacterales</taxon>
        <taxon>Roseobacteraceae</taxon>
        <taxon>Ruegeria</taxon>
    </lineage>
</organism>
<keyword evidence="2" id="KW-0808">Transferase</keyword>
<evidence type="ECO:0000313" key="2">
    <source>
        <dbReference type="EMBL" id="SLN51754.1"/>
    </source>
</evidence>
<dbReference type="InterPro" id="IPR000182">
    <property type="entry name" value="GNAT_dom"/>
</dbReference>
<dbReference type="CDD" id="cd04301">
    <property type="entry name" value="NAT_SF"/>
    <property type="match status" value="1"/>
</dbReference>
<dbReference type="Proteomes" id="UP000193778">
    <property type="component" value="Unassembled WGS sequence"/>
</dbReference>
<dbReference type="EMBL" id="FWFP01000006">
    <property type="protein sequence ID" value="SLN51754.1"/>
    <property type="molecule type" value="Genomic_DNA"/>
</dbReference>
<dbReference type="InterPro" id="IPR016181">
    <property type="entry name" value="Acyl_CoA_acyltransferase"/>
</dbReference>
<reference evidence="3" key="1">
    <citation type="submission" date="2017-03" db="EMBL/GenBank/DDBJ databases">
        <authorList>
            <person name="Rodrigo-Torres L."/>
            <person name="Arahal R.D."/>
            <person name="Lucena T."/>
        </authorList>
    </citation>
    <scope>NUCLEOTIDE SEQUENCE [LARGE SCALE GENOMIC DNA]</scope>
    <source>
        <strain evidence="3">CECT 8411</strain>
    </source>
</reference>
<proteinExistence type="predicted"/>
<dbReference type="SUPFAM" id="SSF55729">
    <property type="entry name" value="Acyl-CoA N-acyltransferases (Nat)"/>
    <property type="match status" value="1"/>
</dbReference>
<evidence type="ECO:0000259" key="1">
    <source>
        <dbReference type="PROSITE" id="PS51186"/>
    </source>
</evidence>
<gene>
    <name evidence="2" type="ORF">RUM8411_02491</name>
</gene>
<dbReference type="PROSITE" id="PS51186">
    <property type="entry name" value="GNAT"/>
    <property type="match status" value="1"/>
</dbReference>
<name>A0A1X6ZHH3_9RHOB</name>
<protein>
    <submittedName>
        <fullName evidence="2">Acetyltransferase (GNAT) family protein</fullName>
    </submittedName>
</protein>
<dbReference type="GO" id="GO:0016747">
    <property type="term" value="F:acyltransferase activity, transferring groups other than amino-acyl groups"/>
    <property type="evidence" value="ECO:0007669"/>
    <property type="project" value="InterPro"/>
</dbReference>
<sequence length="282" mass="31073">MSWRPTRQEDIKAIERFLYRHVQTSMFPLANLRDFGLRGSDPRALDIWMLGEGPSAVFAITNEGMVLSQCPDCTDQELRDAIALICGHKLFGLAAEASQARRIMQLSGWENRLATLNSDEPGFTLDLNQIVVPEVAGAELVPLGDIDPKITEEWRQKYLIEAMDFDPARAQNQAMQDITTYVQRGSHQAMLIDGQPVGMTGFNARLPDVVQIGGVYTPPEFRGRGYARLAVALHLLEAQKAGVSRAVLFAASDAAARAYIAIGFKPAGQFSLILFKNPKDPA</sequence>
<dbReference type="Pfam" id="PF00583">
    <property type="entry name" value="Acetyltransf_1"/>
    <property type="match status" value="1"/>
</dbReference>
<evidence type="ECO:0000313" key="3">
    <source>
        <dbReference type="Proteomes" id="UP000193778"/>
    </source>
</evidence>
<accession>A0A1X6ZHH3</accession>
<dbReference type="Gene3D" id="3.40.630.30">
    <property type="match status" value="1"/>
</dbReference>
<dbReference type="AlphaFoldDB" id="A0A1X6ZHH3"/>
<feature type="domain" description="N-acetyltransferase" evidence="1">
    <location>
        <begin position="130"/>
        <end position="282"/>
    </location>
</feature>
<keyword evidence="3" id="KW-1185">Reference proteome</keyword>
<dbReference type="RefSeq" id="WP_085823001.1">
    <property type="nucleotide sequence ID" value="NZ_FWFP01000006.1"/>
</dbReference>